<evidence type="ECO:0000313" key="1">
    <source>
        <dbReference type="EMBL" id="TSJ41078.1"/>
    </source>
</evidence>
<gene>
    <name evidence="1" type="ORF">FO440_15225</name>
</gene>
<reference evidence="1 2" key="1">
    <citation type="submission" date="2019-07" db="EMBL/GenBank/DDBJ databases">
        <authorList>
            <person name="Huq M.A."/>
        </authorList>
    </citation>
    <scope>NUCLEOTIDE SEQUENCE [LARGE SCALE GENOMIC DNA]</scope>
    <source>
        <strain evidence="1 2">MAH-19</strain>
    </source>
</reference>
<dbReference type="RefSeq" id="WP_144249115.1">
    <property type="nucleotide sequence ID" value="NZ_VLPK01000002.1"/>
</dbReference>
<proteinExistence type="predicted"/>
<evidence type="ECO:0000313" key="2">
    <source>
        <dbReference type="Proteomes" id="UP000318733"/>
    </source>
</evidence>
<accession>A0A556MMP5</accession>
<dbReference type="EMBL" id="VLPK01000002">
    <property type="protein sequence ID" value="TSJ41078.1"/>
    <property type="molecule type" value="Genomic_DNA"/>
</dbReference>
<name>A0A556MMP5_9SPHI</name>
<organism evidence="1 2">
    <name type="scientific">Mucilaginibacter corticis</name>
    <dbReference type="NCBI Taxonomy" id="2597670"/>
    <lineage>
        <taxon>Bacteria</taxon>
        <taxon>Pseudomonadati</taxon>
        <taxon>Bacteroidota</taxon>
        <taxon>Sphingobacteriia</taxon>
        <taxon>Sphingobacteriales</taxon>
        <taxon>Sphingobacteriaceae</taxon>
        <taxon>Mucilaginibacter</taxon>
    </lineage>
</organism>
<dbReference type="AlphaFoldDB" id="A0A556MMP5"/>
<comment type="caution">
    <text evidence="1">The sequence shown here is derived from an EMBL/GenBank/DDBJ whole genome shotgun (WGS) entry which is preliminary data.</text>
</comment>
<dbReference type="OrthoDB" id="798498at2"/>
<protein>
    <submittedName>
        <fullName evidence="1">Uncharacterized protein</fullName>
    </submittedName>
</protein>
<keyword evidence="2" id="KW-1185">Reference proteome</keyword>
<sequence>MMNSDHFNALGYLEKTEVVLTGTFLADRITEDHYVRLYNVDQFYVEVFFNRTSRLIADFRAFEHTMFVLPYLDDLKVAV</sequence>
<dbReference type="Proteomes" id="UP000318733">
    <property type="component" value="Unassembled WGS sequence"/>
</dbReference>